<dbReference type="AlphaFoldDB" id="A0A5N6ZDL2"/>
<dbReference type="OrthoDB" id="666364at2759"/>
<dbReference type="GO" id="GO:0005739">
    <property type="term" value="C:mitochondrion"/>
    <property type="evidence" value="ECO:0007669"/>
    <property type="project" value="GOC"/>
</dbReference>
<keyword evidence="1" id="KW-0143">Chaperone</keyword>
<dbReference type="Proteomes" id="UP000327118">
    <property type="component" value="Unassembled WGS sequence"/>
</dbReference>
<name>A0A5N6ZDL2_9EURO</name>
<sequence>METSFSSESSDWVHAEPTPSHDSPAPDYPDHVASSDPEPDYSSLLSYPDDTDYYTLLGLSRTPPPTDADIRSAYRNLMLSFHPDRQPGEWQEIAKRHFERIAEAYETLADHRKRTVYDLLGAEGVREEWGPGGSMGRGGETERERRVGVRARSPEEFRRWFLEAMKRRERRTVNSMVQSRPSSFNVGFSFKAPLPTPRELLGREEEDEEESVDASEQKEQAVEADEPDLVIRAGISGPLQHLSRNLTLERTDGTIETRAVPLPPLIASQAITLGVTVNHAFGDVASQKGILSRRPFSFLRYAGVSVGANVLPVPSLQANVVKAIVPVAGTKPVRVSFSSIFYKSLVKCPPAMDVQVTKEVDERKHAFCRWQSGTISWPTVVERLLSPFIDFGLDVDSAFTIPKQTSQFQLGLLSLAKSPQQTAFMDDDDDEELEADESKYQPLRSKQRTEDKAGEAWQIAFSASPEASGLSLSYARNIFSGTDANDLVRSEWSSEGHYSLPPASEPRSIRVEVTSTVNMDLSLAWKIEGSRQVGELTRMGLGVGIGDARGLVMTVSWSRLGQSIRLPIAVCPFDMVNADAAALAIIFPWVTYCALEFGFIRPRERKKRRRLIARRQKELNKLVPIKRAESLQAIELMAEQVRRRQAKEARQDGLVITRAEYGHFPSKKKGNGTGQEYELVDVTIPVAGLVDRSQLVISQNMVKLTMSSFISLAFMIRLPFNRKH</sequence>
<evidence type="ECO:0000313" key="6">
    <source>
        <dbReference type="Proteomes" id="UP000327118"/>
    </source>
</evidence>
<dbReference type="Pfam" id="PF00226">
    <property type="entry name" value="DnaJ"/>
    <property type="match status" value="1"/>
</dbReference>
<feature type="region of interest" description="Disordered" evidence="2">
    <location>
        <begin position="129"/>
        <end position="148"/>
    </location>
</feature>
<dbReference type="PROSITE" id="PS00636">
    <property type="entry name" value="DNAJ_1"/>
    <property type="match status" value="1"/>
</dbReference>
<dbReference type="InterPro" id="IPR001623">
    <property type="entry name" value="DnaJ_domain"/>
</dbReference>
<evidence type="ECO:0000256" key="2">
    <source>
        <dbReference type="SAM" id="MobiDB-lite"/>
    </source>
</evidence>
<accession>A0A5N6ZDL2</accession>
<evidence type="ECO:0000259" key="4">
    <source>
        <dbReference type="PROSITE" id="PS50076"/>
    </source>
</evidence>
<dbReference type="Pfam" id="PF11875">
    <property type="entry name" value="DnaJ-like_C11_C"/>
    <property type="match status" value="1"/>
</dbReference>
<reference evidence="6" key="1">
    <citation type="submission" date="2019-04" db="EMBL/GenBank/DDBJ databases">
        <title>Friends and foes A comparative genomics studyof 23 Aspergillus species from section Flavi.</title>
        <authorList>
            <consortium name="DOE Joint Genome Institute"/>
            <person name="Kjaerbolling I."/>
            <person name="Vesth T."/>
            <person name="Frisvad J.C."/>
            <person name="Nybo J.L."/>
            <person name="Theobald S."/>
            <person name="Kildgaard S."/>
            <person name="Isbrandt T."/>
            <person name="Kuo A."/>
            <person name="Sato A."/>
            <person name="Lyhne E.K."/>
            <person name="Kogle M.E."/>
            <person name="Wiebenga A."/>
            <person name="Kun R.S."/>
            <person name="Lubbers R.J."/>
            <person name="Makela M.R."/>
            <person name="Barry K."/>
            <person name="Chovatia M."/>
            <person name="Clum A."/>
            <person name="Daum C."/>
            <person name="Haridas S."/>
            <person name="He G."/>
            <person name="LaButti K."/>
            <person name="Lipzen A."/>
            <person name="Mondo S."/>
            <person name="Riley R."/>
            <person name="Salamov A."/>
            <person name="Simmons B.A."/>
            <person name="Magnuson J.K."/>
            <person name="Henrissat B."/>
            <person name="Mortensen U.H."/>
            <person name="Larsen T.O."/>
            <person name="Devries R.P."/>
            <person name="Grigoriev I.V."/>
            <person name="Machida M."/>
            <person name="Baker S.E."/>
            <person name="Andersen M.R."/>
        </authorList>
    </citation>
    <scope>NUCLEOTIDE SEQUENCE [LARGE SCALE GENOMIC DNA]</scope>
    <source>
        <strain evidence="6">CBS 553.77</strain>
    </source>
</reference>
<evidence type="ECO:0000256" key="1">
    <source>
        <dbReference type="ARBA" id="ARBA00023186"/>
    </source>
</evidence>
<dbReference type="InterPro" id="IPR036869">
    <property type="entry name" value="J_dom_sf"/>
</dbReference>
<feature type="transmembrane region" description="Helical" evidence="3">
    <location>
        <begin position="580"/>
        <end position="600"/>
    </location>
</feature>
<keyword evidence="3" id="KW-1133">Transmembrane helix</keyword>
<organism evidence="5 6">
    <name type="scientific">Aspergillus coremiiformis</name>
    <dbReference type="NCBI Taxonomy" id="138285"/>
    <lineage>
        <taxon>Eukaryota</taxon>
        <taxon>Fungi</taxon>
        <taxon>Dikarya</taxon>
        <taxon>Ascomycota</taxon>
        <taxon>Pezizomycotina</taxon>
        <taxon>Eurotiomycetes</taxon>
        <taxon>Eurotiomycetidae</taxon>
        <taxon>Eurotiales</taxon>
        <taxon>Aspergillaceae</taxon>
        <taxon>Aspergillus</taxon>
        <taxon>Aspergillus subgen. Circumdati</taxon>
    </lineage>
</organism>
<feature type="compositionally biased region" description="Polar residues" evidence="2">
    <location>
        <begin position="1"/>
        <end position="10"/>
    </location>
</feature>
<dbReference type="InterPro" id="IPR024586">
    <property type="entry name" value="DnaJ-like_C11_C"/>
</dbReference>
<evidence type="ECO:0000256" key="3">
    <source>
        <dbReference type="SAM" id="Phobius"/>
    </source>
</evidence>
<dbReference type="PROSITE" id="PS50076">
    <property type="entry name" value="DNAJ_2"/>
    <property type="match status" value="1"/>
</dbReference>
<dbReference type="Gene3D" id="1.10.287.110">
    <property type="entry name" value="DnaJ domain"/>
    <property type="match status" value="1"/>
</dbReference>
<keyword evidence="3" id="KW-0472">Membrane</keyword>
<protein>
    <recommendedName>
        <fullName evidence="4">J domain-containing protein</fullName>
    </recommendedName>
</protein>
<feature type="region of interest" description="Disordered" evidence="2">
    <location>
        <begin position="202"/>
        <end position="224"/>
    </location>
</feature>
<dbReference type="GO" id="GO:0042407">
    <property type="term" value="P:cristae formation"/>
    <property type="evidence" value="ECO:0007669"/>
    <property type="project" value="TreeGrafter"/>
</dbReference>
<dbReference type="PANTHER" id="PTHR44157:SF1">
    <property type="entry name" value="DNAJ HOMOLOG SUBFAMILY C MEMBER 11"/>
    <property type="match status" value="1"/>
</dbReference>
<dbReference type="InterPro" id="IPR018253">
    <property type="entry name" value="DnaJ_domain_CS"/>
</dbReference>
<proteinExistence type="predicted"/>
<dbReference type="PRINTS" id="PR00625">
    <property type="entry name" value="JDOMAIN"/>
</dbReference>
<dbReference type="PANTHER" id="PTHR44157">
    <property type="entry name" value="DNAJ HOMOLOG SUBFAMILY C MEMBER 11"/>
    <property type="match status" value="1"/>
</dbReference>
<evidence type="ECO:0000313" key="5">
    <source>
        <dbReference type="EMBL" id="KAE8355741.1"/>
    </source>
</evidence>
<keyword evidence="3" id="KW-0812">Transmembrane</keyword>
<dbReference type="EMBL" id="ML739047">
    <property type="protein sequence ID" value="KAE8355741.1"/>
    <property type="molecule type" value="Genomic_DNA"/>
</dbReference>
<feature type="compositionally biased region" description="Basic and acidic residues" evidence="2">
    <location>
        <begin position="139"/>
        <end position="148"/>
    </location>
</feature>
<dbReference type="SUPFAM" id="SSF46565">
    <property type="entry name" value="Chaperone J-domain"/>
    <property type="match status" value="1"/>
</dbReference>
<dbReference type="CDD" id="cd06257">
    <property type="entry name" value="DnaJ"/>
    <property type="match status" value="1"/>
</dbReference>
<feature type="region of interest" description="Disordered" evidence="2">
    <location>
        <begin position="1"/>
        <end position="47"/>
    </location>
</feature>
<gene>
    <name evidence="5" type="ORF">BDV28DRAFT_162501</name>
</gene>
<feature type="domain" description="J" evidence="4">
    <location>
        <begin position="52"/>
        <end position="121"/>
    </location>
</feature>
<feature type="compositionally biased region" description="Acidic residues" evidence="2">
    <location>
        <begin position="204"/>
        <end position="213"/>
    </location>
</feature>
<keyword evidence="6" id="KW-1185">Reference proteome</keyword>
<dbReference type="InterPro" id="IPR052243">
    <property type="entry name" value="Mito_inner_membrane_organizer"/>
</dbReference>
<dbReference type="SMART" id="SM00271">
    <property type="entry name" value="DnaJ"/>
    <property type="match status" value="1"/>
</dbReference>